<feature type="region of interest" description="Disordered" evidence="1">
    <location>
        <begin position="1"/>
        <end position="46"/>
    </location>
</feature>
<protein>
    <submittedName>
        <fullName evidence="2">Uncharacterized protein</fullName>
    </submittedName>
</protein>
<dbReference type="EMBL" id="BDIP01001192">
    <property type="protein sequence ID" value="GCA62693.1"/>
    <property type="molecule type" value="Genomic_DNA"/>
</dbReference>
<feature type="compositionally biased region" description="Polar residues" evidence="1">
    <location>
        <begin position="1"/>
        <end position="15"/>
    </location>
</feature>
<feature type="compositionally biased region" description="Basic and acidic residues" evidence="1">
    <location>
        <begin position="313"/>
        <end position="326"/>
    </location>
</feature>
<keyword evidence="3" id="KW-1185">Reference proteome</keyword>
<evidence type="ECO:0000313" key="2">
    <source>
        <dbReference type="EMBL" id="GCA62693.1"/>
    </source>
</evidence>
<accession>A0A391NW23</accession>
<dbReference type="Proteomes" id="UP000265618">
    <property type="component" value="Unassembled WGS sequence"/>
</dbReference>
<feature type="compositionally biased region" description="Basic and acidic residues" evidence="1">
    <location>
        <begin position="359"/>
        <end position="377"/>
    </location>
</feature>
<comment type="caution">
    <text evidence="2">The sequence shown here is derived from an EMBL/GenBank/DDBJ whole genome shotgun (WGS) entry which is preliminary data.</text>
</comment>
<sequence length="390" mass="45130">MTADKTTVMPSTQSQPPTEAPKETPTEAPKAPKKGKGPNEKSRKAYKGHIEKWETYEKARAAYEKGDLYIGTFQKVCSAFQWQWRLAHNGEKNPEYSANITKTNRENKQLVMETGNTQSKTYALHTEETVHEWYEDLMRKIKKGGKIDQHMRELLLFYIMLISGPPRRLQAYACTYEGKPCNNYLNMKTWTLHVEQYKTKSNYGAVDIDVGNVEKFNVYHFSKKQIDDTRTLLEKYFESPEKLQLFKKATDTAAAILRMTDHDSTNTEIRKSVATTLHFTRPATDHYYAPLWGHSIHTHQTQYMLRDAHRKSVSRENTPEPQERESTPPPPQRPPAIESTVVSPPPPPKKASTDPMAEMMKRMGDMELREKRAEERQQQMMEMMAALLKK</sequence>
<organism evidence="2 3">
    <name type="scientific">Kipferlia bialata</name>
    <dbReference type="NCBI Taxonomy" id="797122"/>
    <lineage>
        <taxon>Eukaryota</taxon>
        <taxon>Metamonada</taxon>
        <taxon>Carpediemonas-like organisms</taxon>
        <taxon>Kipferlia</taxon>
    </lineage>
</organism>
<dbReference type="AlphaFoldDB" id="A0A391NW23"/>
<gene>
    <name evidence="2" type="ORF">KIPB_005196</name>
</gene>
<evidence type="ECO:0000313" key="3">
    <source>
        <dbReference type="Proteomes" id="UP000265618"/>
    </source>
</evidence>
<feature type="region of interest" description="Disordered" evidence="1">
    <location>
        <begin position="307"/>
        <end position="377"/>
    </location>
</feature>
<reference evidence="2 3" key="1">
    <citation type="journal article" date="2018" name="PLoS ONE">
        <title>The draft genome of Kipferlia bialata reveals reductive genome evolution in fornicate parasites.</title>
        <authorList>
            <person name="Tanifuji G."/>
            <person name="Takabayashi S."/>
            <person name="Kume K."/>
            <person name="Takagi M."/>
            <person name="Nakayama T."/>
            <person name="Kamikawa R."/>
            <person name="Inagaki Y."/>
            <person name="Hashimoto T."/>
        </authorList>
    </citation>
    <scope>NUCLEOTIDE SEQUENCE [LARGE SCALE GENOMIC DNA]</scope>
    <source>
        <strain evidence="2">NY0173</strain>
    </source>
</reference>
<proteinExistence type="predicted"/>
<name>A0A391NW23_9EUKA</name>
<evidence type="ECO:0000256" key="1">
    <source>
        <dbReference type="SAM" id="MobiDB-lite"/>
    </source>
</evidence>
<feature type="compositionally biased region" description="Basic and acidic residues" evidence="1">
    <location>
        <begin position="37"/>
        <end position="46"/>
    </location>
</feature>